<sequence>MCEGRIWRTKRIWFVPHDVIPVVVVVTVGDGSRAGILWEAEAFSDRVDDGIGFFRRRGKRPASEMHAEELSV</sequence>
<accession>A0A8I2YKT1</accession>
<reference evidence="1" key="1">
    <citation type="submission" date="2021-03" db="EMBL/GenBank/DDBJ databases">
        <title>Evolutionary innovations through gain and loss of genes in the ectomycorrhizal Boletales.</title>
        <authorList>
            <person name="Wu G."/>
            <person name="Miyauchi S."/>
            <person name="Morin E."/>
            <person name="Yang Z.-L."/>
            <person name="Xu J."/>
            <person name="Martin F.M."/>
        </authorList>
    </citation>
    <scope>NUCLEOTIDE SEQUENCE</scope>
    <source>
        <strain evidence="1">BR01</strain>
    </source>
</reference>
<proteinExistence type="predicted"/>
<name>A0A8I2YKT1_9AGAM</name>
<protein>
    <submittedName>
        <fullName evidence="1">Uncharacterized protein</fullName>
    </submittedName>
</protein>
<keyword evidence="2" id="KW-1185">Reference proteome</keyword>
<evidence type="ECO:0000313" key="2">
    <source>
        <dbReference type="Proteomes" id="UP000683000"/>
    </source>
</evidence>
<comment type="caution">
    <text evidence="1">The sequence shown here is derived from an EMBL/GenBank/DDBJ whole genome shotgun (WGS) entry which is preliminary data.</text>
</comment>
<dbReference type="Proteomes" id="UP000683000">
    <property type="component" value="Unassembled WGS sequence"/>
</dbReference>
<dbReference type="EMBL" id="JAGFBS010000021">
    <property type="protein sequence ID" value="KAG6373695.1"/>
    <property type="molecule type" value="Genomic_DNA"/>
</dbReference>
<dbReference type="AlphaFoldDB" id="A0A8I2YKT1"/>
<gene>
    <name evidence="1" type="ORF">JVT61DRAFT_6368</name>
</gene>
<organism evidence="1 2">
    <name type="scientific">Boletus reticuloceps</name>
    <dbReference type="NCBI Taxonomy" id="495285"/>
    <lineage>
        <taxon>Eukaryota</taxon>
        <taxon>Fungi</taxon>
        <taxon>Dikarya</taxon>
        <taxon>Basidiomycota</taxon>
        <taxon>Agaricomycotina</taxon>
        <taxon>Agaricomycetes</taxon>
        <taxon>Agaricomycetidae</taxon>
        <taxon>Boletales</taxon>
        <taxon>Boletineae</taxon>
        <taxon>Boletaceae</taxon>
        <taxon>Boletoideae</taxon>
        <taxon>Boletus</taxon>
    </lineage>
</organism>
<evidence type="ECO:0000313" key="1">
    <source>
        <dbReference type="EMBL" id="KAG6373695.1"/>
    </source>
</evidence>